<name>A0AB39CE19_9VIRU</name>
<evidence type="ECO:0008006" key="2">
    <source>
        <dbReference type="Google" id="ProtNLM"/>
    </source>
</evidence>
<dbReference type="EMBL" id="PQ015379">
    <property type="protein sequence ID" value="XDJ15085.1"/>
    <property type="molecule type" value="Genomic_DNA"/>
</dbReference>
<reference evidence="1" key="1">
    <citation type="submission" date="2024-07" db="EMBL/GenBank/DDBJ databases">
        <authorList>
            <person name="Bringhurst R.M."/>
            <person name="Homer T.E."/>
        </authorList>
    </citation>
    <scope>NUCLEOTIDE SEQUENCE</scope>
</reference>
<organism evidence="1">
    <name type="scientific">Pseudomonas phage HRDY3</name>
    <dbReference type="NCBI Taxonomy" id="3236930"/>
    <lineage>
        <taxon>Viruses</taxon>
    </lineage>
</organism>
<protein>
    <recommendedName>
        <fullName evidence="2">Virion structural protein</fullName>
    </recommendedName>
</protein>
<accession>A0AB39CE19</accession>
<sequence length="139" mass="16287">MEMMLALAAAEKYLPGGLMVRLARNYPDIRDLGQRLLHLPQIKRGNFVNDLPKNDDGLIKYADRLKYSLYYGYRVYKEKDKDALETLLMCVDAKGRVVEPEQNRLDSTVYYVGIRIPTDDIASRRYANKFNRMDYIKDR</sequence>
<evidence type="ECO:0000313" key="1">
    <source>
        <dbReference type="EMBL" id="XDJ15085.1"/>
    </source>
</evidence>
<proteinExistence type="predicted"/>